<protein>
    <submittedName>
        <fullName evidence="2">Uncharacterized protein</fullName>
    </submittedName>
</protein>
<dbReference type="EMBL" id="MU006299">
    <property type="protein sequence ID" value="KAF2852409.1"/>
    <property type="molecule type" value="Genomic_DNA"/>
</dbReference>
<dbReference type="AlphaFoldDB" id="A0A6A7BDG5"/>
<sequence>MSRTKRSLLDASVLFSREELPWYVAWWQENHKVLNSQEKDQEGKKEEGEGSKKQDRPHSPSTSATANNDVQAARCKHILHPGHPATTSTTAEGSSSGTDNNNTLLWCPKCILAIHARILNELWRRWAALGGPWRQLPNGAKEQDYHDAKQAFRTRKVDLVNTIDDLETIAQLEAAWEAANPDADIPEVVKEHGAVKTVESYHLGHALPEGLTEENVLPPRTPTSMPRKAKMKRLSYSPGTPEDTRHQPSNKYARGFASYDPDSPHACPNEEGWADTALRQDWRFNVRQCRLLYCDKDPQGPNVTYKELSDEKSKDRLLEAMDMWMAKMENGWSPRWTAMFQDTSDIFLAWKGDGDGENEDENGGFSCWDKVETLVGTNLEAHALEIGDIDHEDFVEYERAQEEARQMDATFDDSDEDLIGMSSDPEDSDDELF</sequence>
<name>A0A6A7BDG5_9PLEO</name>
<gene>
    <name evidence="2" type="ORF">T440DRAFT_506787</name>
</gene>
<feature type="compositionally biased region" description="Basic and acidic residues" evidence="1">
    <location>
        <begin position="34"/>
        <end position="58"/>
    </location>
</feature>
<feature type="region of interest" description="Disordered" evidence="1">
    <location>
        <begin position="400"/>
        <end position="433"/>
    </location>
</feature>
<dbReference type="Proteomes" id="UP000799423">
    <property type="component" value="Unassembled WGS sequence"/>
</dbReference>
<reference evidence="2" key="1">
    <citation type="submission" date="2020-01" db="EMBL/GenBank/DDBJ databases">
        <authorList>
            <consortium name="DOE Joint Genome Institute"/>
            <person name="Haridas S."/>
            <person name="Albert R."/>
            <person name="Binder M."/>
            <person name="Bloem J."/>
            <person name="Labutti K."/>
            <person name="Salamov A."/>
            <person name="Andreopoulos B."/>
            <person name="Baker S.E."/>
            <person name="Barry K."/>
            <person name="Bills G."/>
            <person name="Bluhm B.H."/>
            <person name="Cannon C."/>
            <person name="Castanera R."/>
            <person name="Culley D.E."/>
            <person name="Daum C."/>
            <person name="Ezra D."/>
            <person name="Gonzalez J.B."/>
            <person name="Henrissat B."/>
            <person name="Kuo A."/>
            <person name="Liang C."/>
            <person name="Lipzen A."/>
            <person name="Lutzoni F."/>
            <person name="Magnuson J."/>
            <person name="Mondo S."/>
            <person name="Nolan M."/>
            <person name="Ohm R."/>
            <person name="Pangilinan J."/>
            <person name="Park H.-J."/>
            <person name="Ramirez L."/>
            <person name="Alfaro M."/>
            <person name="Sun H."/>
            <person name="Tritt A."/>
            <person name="Yoshinaga Y."/>
            <person name="Zwiers L.-H."/>
            <person name="Turgeon B.G."/>
            <person name="Goodwin S.B."/>
            <person name="Spatafora J.W."/>
            <person name="Crous P.W."/>
            <person name="Grigoriev I.V."/>
        </authorList>
    </citation>
    <scope>NUCLEOTIDE SEQUENCE</scope>
    <source>
        <strain evidence="2">IPT5</strain>
    </source>
</reference>
<feature type="compositionally biased region" description="Acidic residues" evidence="1">
    <location>
        <begin position="410"/>
        <end position="433"/>
    </location>
</feature>
<feature type="region of interest" description="Disordered" evidence="1">
    <location>
        <begin position="209"/>
        <end position="267"/>
    </location>
</feature>
<evidence type="ECO:0000313" key="3">
    <source>
        <dbReference type="Proteomes" id="UP000799423"/>
    </source>
</evidence>
<evidence type="ECO:0000313" key="2">
    <source>
        <dbReference type="EMBL" id="KAF2852409.1"/>
    </source>
</evidence>
<accession>A0A6A7BDG5</accession>
<dbReference type="OrthoDB" id="3798487at2759"/>
<organism evidence="2 3">
    <name type="scientific">Plenodomus tracheiphilus IPT5</name>
    <dbReference type="NCBI Taxonomy" id="1408161"/>
    <lineage>
        <taxon>Eukaryota</taxon>
        <taxon>Fungi</taxon>
        <taxon>Dikarya</taxon>
        <taxon>Ascomycota</taxon>
        <taxon>Pezizomycotina</taxon>
        <taxon>Dothideomycetes</taxon>
        <taxon>Pleosporomycetidae</taxon>
        <taxon>Pleosporales</taxon>
        <taxon>Pleosporineae</taxon>
        <taxon>Leptosphaeriaceae</taxon>
        <taxon>Plenodomus</taxon>
    </lineage>
</organism>
<keyword evidence="3" id="KW-1185">Reference proteome</keyword>
<evidence type="ECO:0000256" key="1">
    <source>
        <dbReference type="SAM" id="MobiDB-lite"/>
    </source>
</evidence>
<feature type="region of interest" description="Disordered" evidence="1">
    <location>
        <begin position="34"/>
        <end position="66"/>
    </location>
</feature>
<proteinExistence type="predicted"/>